<feature type="transmembrane region" description="Helical" evidence="6">
    <location>
        <begin position="174"/>
        <end position="207"/>
    </location>
</feature>
<proteinExistence type="predicted"/>
<feature type="transmembrane region" description="Helical" evidence="6">
    <location>
        <begin position="493"/>
        <end position="515"/>
    </location>
</feature>
<organism evidence="7 8">
    <name type="scientific">Cellulomonas xylanilytica</name>
    <dbReference type="NCBI Taxonomy" id="233583"/>
    <lineage>
        <taxon>Bacteria</taxon>
        <taxon>Bacillati</taxon>
        <taxon>Actinomycetota</taxon>
        <taxon>Actinomycetes</taxon>
        <taxon>Micrococcales</taxon>
        <taxon>Cellulomonadaceae</taxon>
        <taxon>Cellulomonas</taxon>
    </lineage>
</organism>
<comment type="subcellular location">
    <subcellularLocation>
        <location evidence="1">Cell membrane</location>
        <topology evidence="1">Multi-pass membrane protein</topology>
    </subcellularLocation>
</comment>
<keyword evidence="5 6" id="KW-0472">Membrane</keyword>
<accession>A0A510V2H0</accession>
<keyword evidence="2" id="KW-1003">Cell membrane</keyword>
<keyword evidence="3 6" id="KW-0812">Transmembrane</keyword>
<evidence type="ECO:0000256" key="3">
    <source>
        <dbReference type="ARBA" id="ARBA00022692"/>
    </source>
</evidence>
<evidence type="ECO:0000313" key="8">
    <source>
        <dbReference type="Proteomes" id="UP000321118"/>
    </source>
</evidence>
<dbReference type="RefSeq" id="WP_146926849.1">
    <property type="nucleotide sequence ID" value="NZ_BJUB01000004.1"/>
</dbReference>
<feature type="transmembrane region" description="Helical" evidence="6">
    <location>
        <begin position="527"/>
        <end position="554"/>
    </location>
</feature>
<dbReference type="OrthoDB" id="3766049at2"/>
<dbReference type="EMBL" id="BJUB01000004">
    <property type="protein sequence ID" value="GEK21074.1"/>
    <property type="molecule type" value="Genomic_DNA"/>
</dbReference>
<dbReference type="PANTHER" id="PTHR39087:SF2">
    <property type="entry name" value="UPF0104 MEMBRANE PROTEIN MJ1595"/>
    <property type="match status" value="1"/>
</dbReference>
<name>A0A510V2H0_9CELL</name>
<evidence type="ECO:0000256" key="4">
    <source>
        <dbReference type="ARBA" id="ARBA00022989"/>
    </source>
</evidence>
<feature type="transmembrane region" description="Helical" evidence="6">
    <location>
        <begin position="649"/>
        <end position="667"/>
    </location>
</feature>
<evidence type="ECO:0000256" key="5">
    <source>
        <dbReference type="ARBA" id="ARBA00023136"/>
    </source>
</evidence>
<feature type="transmembrane region" description="Helical" evidence="6">
    <location>
        <begin position="108"/>
        <end position="131"/>
    </location>
</feature>
<dbReference type="Pfam" id="PF03706">
    <property type="entry name" value="LPG_synthase_TM"/>
    <property type="match status" value="1"/>
</dbReference>
<feature type="transmembrane region" description="Helical" evidence="6">
    <location>
        <begin position="71"/>
        <end position="96"/>
    </location>
</feature>
<keyword evidence="8" id="KW-1185">Reference proteome</keyword>
<protein>
    <submittedName>
        <fullName evidence="7">Membrane protein</fullName>
    </submittedName>
</protein>
<feature type="transmembrane region" description="Helical" evidence="6">
    <location>
        <begin position="143"/>
        <end position="162"/>
    </location>
</feature>
<evidence type="ECO:0000313" key="7">
    <source>
        <dbReference type="EMBL" id="GEK21074.1"/>
    </source>
</evidence>
<dbReference type="GO" id="GO:0005886">
    <property type="term" value="C:plasma membrane"/>
    <property type="evidence" value="ECO:0007669"/>
    <property type="project" value="UniProtKB-SubCell"/>
</dbReference>
<comment type="caution">
    <text evidence="7">The sequence shown here is derived from an EMBL/GenBank/DDBJ whole genome shotgun (WGS) entry which is preliminary data.</text>
</comment>
<feature type="transmembrane region" description="Helical" evidence="6">
    <location>
        <begin position="604"/>
        <end position="629"/>
    </location>
</feature>
<feature type="transmembrane region" description="Helical" evidence="6">
    <location>
        <begin position="34"/>
        <end position="51"/>
    </location>
</feature>
<reference evidence="7 8" key="1">
    <citation type="submission" date="2019-07" db="EMBL/GenBank/DDBJ databases">
        <title>Whole genome shotgun sequence of Cellulomonas xylanilytica NBRC 101102.</title>
        <authorList>
            <person name="Hosoyama A."/>
            <person name="Uohara A."/>
            <person name="Ohji S."/>
            <person name="Ichikawa N."/>
        </authorList>
    </citation>
    <scope>NUCLEOTIDE SEQUENCE [LARGE SCALE GENOMIC DNA]</scope>
    <source>
        <strain evidence="7 8">NBRC 101102</strain>
    </source>
</reference>
<dbReference type="InterPro" id="IPR022791">
    <property type="entry name" value="L-PG_synthase/AglD"/>
</dbReference>
<evidence type="ECO:0000256" key="6">
    <source>
        <dbReference type="SAM" id="Phobius"/>
    </source>
</evidence>
<evidence type="ECO:0000256" key="1">
    <source>
        <dbReference type="ARBA" id="ARBA00004651"/>
    </source>
</evidence>
<gene>
    <name evidence="7" type="ORF">CXY01_15940</name>
</gene>
<sequence length="812" mass="84017">MADRADQARTRLHGLVRVWSSAAGAPRLRRPTDILLLVVSILALGLLALAAPGPSGADDALDTLLAWLQPLFGWLWSVVYAVMTLWAVGVVLLAAASRGRRRLLVDQATASVLAFAAAVGVGALAGTHPSAIVEGMVSSGPPVVYVASRVAILTAIIVTASPHLARPWRYASRLVIGLGAVAAIGLNATNLIGASAAIAVGIAAAAITHLVLGSPQGRLTDAQVGVALADLGVPTTEVSGAGDPTAVDLLLARTEQGEDLRVTVYGRDAWDSQLVGSLWTAMTRRGERAQLWGTRRSRVEHEALFTLLASQASVPTLDVVAVGVADQGDALLVTTSPRASLRDLDADALDDDLLARTWQALVTLNGAGIAHGRIDSSRVVVRLDGSPALADFDAAGRASDERDVRTDQVRLLVCTALVVGPDRALAAAVHAIGADGLADLLPYLQPAALGRGTRADVRAATWTLDELRSAAVAVAGVEEPPLERLRRVTPRSVGSLLVTALLVYVLVTLLAGVDLASVASALASADWAWLVAALLLSPFIQASMAGATLGAALARLRYVPVLMLQYAIQFISLVLPATAARLALEVRFFQKFGIPPGSALSFGLIDGVSGFVVQAGLILLILVSGLPGFTSSLASGSSTDGSGSTSPSLLVVLLAVAVLAVVVTLVVPRLRHRVTARIPAIRAAISEQARSAQSALGVLRRPGKVCAMLGGNLGAQLLQAGVLALCLQAFGQTAHFSQLVLINTAVALFSGLMPVPGGMGVTEAGFTIGLQAIGVPSAIAVSTAITYRLVTFYVPPIWGAAAMRWLRRNEYV</sequence>
<dbReference type="PANTHER" id="PTHR39087">
    <property type="entry name" value="UPF0104 MEMBRANE PROTEIN MJ1595"/>
    <property type="match status" value="1"/>
</dbReference>
<evidence type="ECO:0000256" key="2">
    <source>
        <dbReference type="ARBA" id="ARBA00022475"/>
    </source>
</evidence>
<dbReference type="Proteomes" id="UP000321118">
    <property type="component" value="Unassembled WGS sequence"/>
</dbReference>
<dbReference type="AlphaFoldDB" id="A0A510V2H0"/>
<keyword evidence="4 6" id="KW-1133">Transmembrane helix</keyword>